<keyword evidence="5 6" id="KW-0472">Membrane</keyword>
<dbReference type="GO" id="GO:0005886">
    <property type="term" value="C:plasma membrane"/>
    <property type="evidence" value="ECO:0007669"/>
    <property type="project" value="UniProtKB-SubCell"/>
</dbReference>
<dbReference type="InterPro" id="IPR015414">
    <property type="entry name" value="TMEM64"/>
</dbReference>
<keyword evidence="2 6" id="KW-1003">Cell membrane</keyword>
<dbReference type="PANTHER" id="PTHR12677:SF59">
    <property type="entry name" value="GOLGI APPARATUS MEMBRANE PROTEIN TVP38-RELATED"/>
    <property type="match status" value="1"/>
</dbReference>
<keyword evidence="3 6" id="KW-0812">Transmembrane</keyword>
<dbReference type="Proteomes" id="UP000078476">
    <property type="component" value="Unassembled WGS sequence"/>
</dbReference>
<comment type="subcellular location">
    <subcellularLocation>
        <location evidence="1 6">Cell membrane</location>
        <topology evidence="1 6">Multi-pass membrane protein</topology>
    </subcellularLocation>
</comment>
<feature type="transmembrane region" description="Helical" evidence="6">
    <location>
        <begin position="7"/>
        <end position="27"/>
    </location>
</feature>
<evidence type="ECO:0000256" key="3">
    <source>
        <dbReference type="ARBA" id="ARBA00022692"/>
    </source>
</evidence>
<organism evidence="8 9">
    <name type="scientific">Methylomonas lenta</name>
    <dbReference type="NCBI Taxonomy" id="980561"/>
    <lineage>
        <taxon>Bacteria</taxon>
        <taxon>Pseudomonadati</taxon>
        <taxon>Pseudomonadota</taxon>
        <taxon>Gammaproteobacteria</taxon>
        <taxon>Methylococcales</taxon>
        <taxon>Methylococcaceae</taxon>
        <taxon>Methylomonas</taxon>
    </lineage>
</organism>
<evidence type="ECO:0000256" key="6">
    <source>
        <dbReference type="RuleBase" id="RU366058"/>
    </source>
</evidence>
<dbReference type="AlphaFoldDB" id="A0A177MX24"/>
<comment type="similarity">
    <text evidence="6">Belongs to the TVP38/TMEM64 family.</text>
</comment>
<reference evidence="8 9" key="1">
    <citation type="submission" date="2016-03" db="EMBL/GenBank/DDBJ databases">
        <authorList>
            <person name="Ploux O."/>
        </authorList>
    </citation>
    <scope>NUCLEOTIDE SEQUENCE [LARGE SCALE GENOMIC DNA]</scope>
    <source>
        <strain evidence="8 9">R-45370</strain>
    </source>
</reference>
<keyword evidence="9" id="KW-1185">Reference proteome</keyword>
<feature type="transmembrane region" description="Helical" evidence="6">
    <location>
        <begin position="163"/>
        <end position="179"/>
    </location>
</feature>
<accession>A0A177MX24</accession>
<feature type="transmembrane region" description="Helical" evidence="6">
    <location>
        <begin position="199"/>
        <end position="216"/>
    </location>
</feature>
<feature type="transmembrane region" description="Helical" evidence="6">
    <location>
        <begin position="78"/>
        <end position="103"/>
    </location>
</feature>
<comment type="caution">
    <text evidence="8">The sequence shown here is derived from an EMBL/GenBank/DDBJ whole genome shotgun (WGS) entry which is preliminary data.</text>
</comment>
<dbReference type="OrthoDB" id="9800167at2"/>
<dbReference type="STRING" id="980561.A1359_17825"/>
<dbReference type="PANTHER" id="PTHR12677">
    <property type="entry name" value="GOLGI APPARATUS MEMBRANE PROTEIN TVP38-RELATED"/>
    <property type="match status" value="1"/>
</dbReference>
<evidence type="ECO:0000313" key="8">
    <source>
        <dbReference type="EMBL" id="OAI09934.1"/>
    </source>
</evidence>
<evidence type="ECO:0000256" key="4">
    <source>
        <dbReference type="ARBA" id="ARBA00022989"/>
    </source>
</evidence>
<evidence type="ECO:0000256" key="2">
    <source>
        <dbReference type="ARBA" id="ARBA00022475"/>
    </source>
</evidence>
<evidence type="ECO:0000313" key="9">
    <source>
        <dbReference type="Proteomes" id="UP000078476"/>
    </source>
</evidence>
<evidence type="ECO:0000256" key="1">
    <source>
        <dbReference type="ARBA" id="ARBA00004651"/>
    </source>
</evidence>
<evidence type="ECO:0000256" key="5">
    <source>
        <dbReference type="ARBA" id="ARBA00023136"/>
    </source>
</evidence>
<feature type="transmembrane region" description="Helical" evidence="6">
    <location>
        <begin position="132"/>
        <end position="151"/>
    </location>
</feature>
<dbReference type="EMBL" id="LUUI01000162">
    <property type="protein sequence ID" value="OAI09934.1"/>
    <property type="molecule type" value="Genomic_DNA"/>
</dbReference>
<sequence>MIIIKKYYLAVLFIIFLVASIYFYDLLTLESIKSNKLWINEFITNNYVLSVFLFFMSCMIFVNSPLPLAAIIKVLGGFFFGFSLGAIYNVTATFLGCIVGFAISRYALKDSFEKNYYERIKKVENEVEKNGFYYFLILRLVMVVPYFLINITAGLSRISFKKYLLSTLLGVTPMSLVYANGGNQLEQINSISELLEPEVIVALILIAVALLVPVFIKKAV</sequence>
<proteinExistence type="inferred from homology"/>
<gene>
    <name evidence="8" type="ORF">A1359_17825</name>
</gene>
<protein>
    <recommendedName>
        <fullName evidence="6">TVP38/TMEM64 family membrane protein</fullName>
    </recommendedName>
</protein>
<dbReference type="Pfam" id="PF09335">
    <property type="entry name" value="VTT_dom"/>
    <property type="match status" value="1"/>
</dbReference>
<feature type="transmembrane region" description="Helical" evidence="6">
    <location>
        <begin position="47"/>
        <end position="66"/>
    </location>
</feature>
<feature type="domain" description="VTT" evidence="7">
    <location>
        <begin position="70"/>
        <end position="183"/>
    </location>
</feature>
<dbReference type="InterPro" id="IPR032816">
    <property type="entry name" value="VTT_dom"/>
</dbReference>
<evidence type="ECO:0000259" key="7">
    <source>
        <dbReference type="Pfam" id="PF09335"/>
    </source>
</evidence>
<name>A0A177MX24_9GAMM</name>
<keyword evidence="4 6" id="KW-1133">Transmembrane helix</keyword>